<gene>
    <name evidence="1" type="ORF">R3P38DRAFT_2772122</name>
</gene>
<accession>A0AAW0C886</accession>
<evidence type="ECO:0000313" key="2">
    <source>
        <dbReference type="Proteomes" id="UP001362999"/>
    </source>
</evidence>
<name>A0AAW0C886_9AGAR</name>
<organism evidence="1 2">
    <name type="scientific">Favolaschia claudopus</name>
    <dbReference type="NCBI Taxonomy" id="2862362"/>
    <lineage>
        <taxon>Eukaryota</taxon>
        <taxon>Fungi</taxon>
        <taxon>Dikarya</taxon>
        <taxon>Basidiomycota</taxon>
        <taxon>Agaricomycotina</taxon>
        <taxon>Agaricomycetes</taxon>
        <taxon>Agaricomycetidae</taxon>
        <taxon>Agaricales</taxon>
        <taxon>Marasmiineae</taxon>
        <taxon>Mycenaceae</taxon>
        <taxon>Favolaschia</taxon>
    </lineage>
</organism>
<sequence length="222" mass="25102">MPVKRPGPLRTNSLMSHVAAWGNDGCGKFNLRRFVSMLECRLDSPDCTLGSARICMSAAHREADILACLDLLQQRDLRFSILTGQEARDAVDPWRGNSTGLMTLLVVPIWLLGWPKTDFAVSISGARVLLRRVGLGYFTGTQFIARQLVWSYRTISFKSTRGVTRDTPVPIRQFDRTEILRDRTQNFDGKNFQTRILLFFAHFKQFLLAVTNFGFDRGPGDA</sequence>
<proteinExistence type="predicted"/>
<comment type="caution">
    <text evidence="1">The sequence shown here is derived from an EMBL/GenBank/DDBJ whole genome shotgun (WGS) entry which is preliminary data.</text>
</comment>
<dbReference type="EMBL" id="JAWWNJ010000020">
    <property type="protein sequence ID" value="KAK7035093.1"/>
    <property type="molecule type" value="Genomic_DNA"/>
</dbReference>
<evidence type="ECO:0000313" key="1">
    <source>
        <dbReference type="EMBL" id="KAK7035093.1"/>
    </source>
</evidence>
<dbReference type="Proteomes" id="UP001362999">
    <property type="component" value="Unassembled WGS sequence"/>
</dbReference>
<keyword evidence="2" id="KW-1185">Reference proteome</keyword>
<reference evidence="1 2" key="1">
    <citation type="journal article" date="2024" name="J Genomics">
        <title>Draft genome sequencing and assembly of Favolaschia claudopus CIRM-BRFM 2984 isolated from oak limbs.</title>
        <authorList>
            <person name="Navarro D."/>
            <person name="Drula E."/>
            <person name="Chaduli D."/>
            <person name="Cazenave R."/>
            <person name="Ahrendt S."/>
            <person name="Wang J."/>
            <person name="Lipzen A."/>
            <person name="Daum C."/>
            <person name="Barry K."/>
            <person name="Grigoriev I.V."/>
            <person name="Favel A."/>
            <person name="Rosso M.N."/>
            <person name="Martin F."/>
        </authorList>
    </citation>
    <scope>NUCLEOTIDE SEQUENCE [LARGE SCALE GENOMIC DNA]</scope>
    <source>
        <strain evidence="1 2">CIRM-BRFM 2984</strain>
    </source>
</reference>
<dbReference type="AlphaFoldDB" id="A0AAW0C886"/>
<protein>
    <submittedName>
        <fullName evidence="1">Uncharacterized protein</fullName>
    </submittedName>
</protein>